<protein>
    <recommendedName>
        <fullName evidence="4">Sulfotransferase</fullName>
    </recommendedName>
</protein>
<dbReference type="Gene3D" id="3.40.50.300">
    <property type="entry name" value="P-loop containing nucleotide triphosphate hydrolases"/>
    <property type="match status" value="1"/>
</dbReference>
<dbReference type="Pfam" id="PF13469">
    <property type="entry name" value="Sulfotransfer_3"/>
    <property type="match status" value="1"/>
</dbReference>
<dbReference type="PANTHER" id="PTHR10605">
    <property type="entry name" value="HEPARAN SULFATE SULFOTRANSFERASE"/>
    <property type="match status" value="1"/>
</dbReference>
<evidence type="ECO:0000256" key="1">
    <source>
        <dbReference type="ARBA" id="ARBA00022679"/>
    </source>
</evidence>
<name>A0ABP4TIP7_9ACTN</name>
<keyword evidence="1" id="KW-0808">Transferase</keyword>
<dbReference type="Proteomes" id="UP001500618">
    <property type="component" value="Unassembled WGS sequence"/>
</dbReference>
<comment type="caution">
    <text evidence="2">The sequence shown here is derived from an EMBL/GenBank/DDBJ whole genome shotgun (WGS) entry which is preliminary data.</text>
</comment>
<dbReference type="RefSeq" id="WP_344311964.1">
    <property type="nucleotide sequence ID" value="NZ_BAAANY010000015.1"/>
</dbReference>
<dbReference type="PANTHER" id="PTHR10605:SF56">
    <property type="entry name" value="BIFUNCTIONAL HEPARAN SULFATE N-DEACETYLASE_N-SULFOTRANSFERASE"/>
    <property type="match status" value="1"/>
</dbReference>
<evidence type="ECO:0000313" key="3">
    <source>
        <dbReference type="Proteomes" id="UP001500618"/>
    </source>
</evidence>
<evidence type="ECO:0000313" key="2">
    <source>
        <dbReference type="EMBL" id="GAA1688010.1"/>
    </source>
</evidence>
<gene>
    <name evidence="2" type="ORF">GCM10009765_41850</name>
</gene>
<reference evidence="3" key="1">
    <citation type="journal article" date="2019" name="Int. J. Syst. Evol. Microbiol.">
        <title>The Global Catalogue of Microorganisms (GCM) 10K type strain sequencing project: providing services to taxonomists for standard genome sequencing and annotation.</title>
        <authorList>
            <consortium name="The Broad Institute Genomics Platform"/>
            <consortium name="The Broad Institute Genome Sequencing Center for Infectious Disease"/>
            <person name="Wu L."/>
            <person name="Ma J."/>
        </authorList>
    </citation>
    <scope>NUCLEOTIDE SEQUENCE [LARGE SCALE GENOMIC DNA]</scope>
    <source>
        <strain evidence="3">JCM 14718</strain>
    </source>
</reference>
<proteinExistence type="predicted"/>
<organism evidence="2 3">
    <name type="scientific">Fodinicola feengrottensis</name>
    <dbReference type="NCBI Taxonomy" id="435914"/>
    <lineage>
        <taxon>Bacteria</taxon>
        <taxon>Bacillati</taxon>
        <taxon>Actinomycetota</taxon>
        <taxon>Actinomycetes</taxon>
        <taxon>Mycobacteriales</taxon>
        <taxon>Fodinicola</taxon>
    </lineage>
</organism>
<accession>A0ABP4TIP7</accession>
<dbReference type="SUPFAM" id="SSF52540">
    <property type="entry name" value="P-loop containing nucleoside triphosphate hydrolases"/>
    <property type="match status" value="1"/>
</dbReference>
<sequence>MTALLPRLRRSAPAPMRAAGQKMVRSVGRLTPAVRLLPTFLVVGAQRAGTTTLHRLLSGHPAISPPLFHKGTNFFDLWYDRGWSWYRGHFPVRSLARARTHSAEPVTFESSGYYMFHPLAAGRIARDLPETRLVALVRDPVERAYSAYRHEFARGFETEADFGRALELEDERLLGEEHRIREDPAYQSFGHRHHAYARRSLYTPQLRRLRDAVSPDRLFTLDADAFFAEPEKQFVRLQEWLGLPVWIPEVFPKLNARPGRPLPTDLRQRLMNGFEAADQELVEFLGDVPSWRR</sequence>
<keyword evidence="3" id="KW-1185">Reference proteome</keyword>
<dbReference type="InterPro" id="IPR027417">
    <property type="entry name" value="P-loop_NTPase"/>
</dbReference>
<dbReference type="InterPro" id="IPR037359">
    <property type="entry name" value="NST/OST"/>
</dbReference>
<evidence type="ECO:0008006" key="4">
    <source>
        <dbReference type="Google" id="ProtNLM"/>
    </source>
</evidence>
<dbReference type="EMBL" id="BAAANY010000015">
    <property type="protein sequence ID" value="GAA1688010.1"/>
    <property type="molecule type" value="Genomic_DNA"/>
</dbReference>